<evidence type="ECO:0000256" key="15">
    <source>
        <dbReference type="ARBA" id="ARBA00023136"/>
    </source>
</evidence>
<keyword evidence="13" id="KW-1133">Transmembrane helix</keyword>
<evidence type="ECO:0000256" key="11">
    <source>
        <dbReference type="ARBA" id="ARBA00022842"/>
    </source>
</evidence>
<evidence type="ECO:0000256" key="10">
    <source>
        <dbReference type="ARBA" id="ARBA00022805"/>
    </source>
</evidence>
<evidence type="ECO:0000256" key="3">
    <source>
        <dbReference type="ARBA" id="ARBA00022448"/>
    </source>
</evidence>
<evidence type="ECO:0000256" key="9">
    <source>
        <dbReference type="ARBA" id="ARBA00022801"/>
    </source>
</evidence>
<keyword evidence="7" id="KW-0479">Metal-binding</keyword>
<evidence type="ECO:0000256" key="5">
    <source>
        <dbReference type="ARBA" id="ARBA00022640"/>
    </source>
</evidence>
<evidence type="ECO:0000256" key="4">
    <source>
        <dbReference type="ARBA" id="ARBA00022528"/>
    </source>
</evidence>
<dbReference type="GO" id="GO:0005525">
    <property type="term" value="F:GTP binding"/>
    <property type="evidence" value="ECO:0007669"/>
    <property type="project" value="UniProtKB-KW"/>
</dbReference>
<evidence type="ECO:0000256" key="2">
    <source>
        <dbReference type="ARBA" id="ARBA00004167"/>
    </source>
</evidence>
<dbReference type="InterPro" id="IPR006703">
    <property type="entry name" value="G_AIG1"/>
</dbReference>
<reference evidence="19" key="1">
    <citation type="submission" date="2021-06" db="EMBL/GenBank/DDBJ databases">
        <authorList>
            <person name="Kallberg Y."/>
            <person name="Tangrot J."/>
            <person name="Rosling A."/>
        </authorList>
    </citation>
    <scope>NUCLEOTIDE SEQUENCE</scope>
    <source>
        <strain evidence="19">AZ414A</strain>
    </source>
</reference>
<evidence type="ECO:0000259" key="18">
    <source>
        <dbReference type="Pfam" id="PF04548"/>
    </source>
</evidence>
<evidence type="ECO:0000313" key="19">
    <source>
        <dbReference type="EMBL" id="CAG8438410.1"/>
    </source>
</evidence>
<evidence type="ECO:0000256" key="6">
    <source>
        <dbReference type="ARBA" id="ARBA00022692"/>
    </source>
</evidence>
<evidence type="ECO:0000256" key="12">
    <source>
        <dbReference type="ARBA" id="ARBA00022927"/>
    </source>
</evidence>
<evidence type="ECO:0000256" key="1">
    <source>
        <dbReference type="ARBA" id="ARBA00001946"/>
    </source>
</evidence>
<keyword evidence="6" id="KW-0812">Transmembrane</keyword>
<protein>
    <submittedName>
        <fullName evidence="19">1588_t:CDS:1</fullName>
    </submittedName>
</protein>
<dbReference type="Proteomes" id="UP000789706">
    <property type="component" value="Unassembled WGS sequence"/>
</dbReference>
<keyword evidence="17" id="KW-0175">Coiled coil</keyword>
<comment type="caution">
    <text evidence="19">The sequence shown here is derived from an EMBL/GenBank/DDBJ whole genome shotgun (WGS) entry which is preliminary data.</text>
</comment>
<keyword evidence="11" id="KW-0460">Magnesium</keyword>
<keyword evidence="12" id="KW-0653">Protein transport</keyword>
<keyword evidence="14" id="KW-0342">GTP-binding</keyword>
<feature type="domain" description="AIG1-type G" evidence="18">
    <location>
        <begin position="29"/>
        <end position="194"/>
    </location>
</feature>
<dbReference type="EMBL" id="CAJVPK010000052">
    <property type="protein sequence ID" value="CAG8438410.1"/>
    <property type="molecule type" value="Genomic_DNA"/>
</dbReference>
<dbReference type="OrthoDB" id="8954335at2759"/>
<feature type="coiled-coil region" evidence="17">
    <location>
        <begin position="234"/>
        <end position="275"/>
    </location>
</feature>
<keyword evidence="3" id="KW-0813">Transport</keyword>
<dbReference type="Gene3D" id="2.170.16.10">
    <property type="entry name" value="Hedgehog/Intein (Hint) domain"/>
    <property type="match status" value="1"/>
</dbReference>
<dbReference type="Gene3D" id="3.40.50.300">
    <property type="entry name" value="P-loop containing nucleotide triphosphate hydrolases"/>
    <property type="match status" value="1"/>
</dbReference>
<organism evidence="19 20">
    <name type="scientific">Diversispora eburnea</name>
    <dbReference type="NCBI Taxonomy" id="1213867"/>
    <lineage>
        <taxon>Eukaryota</taxon>
        <taxon>Fungi</taxon>
        <taxon>Fungi incertae sedis</taxon>
        <taxon>Mucoromycota</taxon>
        <taxon>Glomeromycotina</taxon>
        <taxon>Glomeromycetes</taxon>
        <taxon>Diversisporales</taxon>
        <taxon>Diversisporaceae</taxon>
        <taxon>Diversispora</taxon>
    </lineage>
</organism>
<comment type="subcellular location">
    <subcellularLocation>
        <location evidence="2">Membrane</location>
        <topology evidence="2">Single-pass membrane protein</topology>
    </subcellularLocation>
    <subcellularLocation>
        <location evidence="16">Plastid</location>
        <location evidence="16">Chloroplast outer membrane</location>
    </subcellularLocation>
</comment>
<keyword evidence="15" id="KW-0472">Membrane</keyword>
<evidence type="ECO:0000256" key="14">
    <source>
        <dbReference type="ARBA" id="ARBA00023134"/>
    </source>
</evidence>
<sequence length="340" mass="38500">MRKEIEEIDLNEPSHEKNEQVCVIQHPAILIIGEAGAGKSTFGNWLLGYHGDNGPFEIGGSNDHVTNICKSRLIKIIKIKNRTYNLIDTPGLFDPNEDVKSDESLNKIADAINHCSYGIQAIVLVIKKDRPFDSQTIKKIKSFLGEPALNHMIVALTYCNLKQTGNKEKLLESLSPKLKSFLDSIGYRYIISPNPDLFPKGHKIVNNNMENAKEFINNFPEAYTTETFNKVRQAREECEKIALLEQENKISQEEIKKLKEQIDEIGRRIAKEEAAKKCFKLDTKVILEGGNLVPMSGITVNDKICVDVINGKLKFSEVYLIAHCDYEDETEFLKVEYISP</sequence>
<evidence type="ECO:0000256" key="13">
    <source>
        <dbReference type="ARBA" id="ARBA00022989"/>
    </source>
</evidence>
<feature type="non-terminal residue" evidence="19">
    <location>
        <position position="1"/>
    </location>
</feature>
<keyword evidence="4" id="KW-0150">Chloroplast</keyword>
<keyword evidence="9" id="KW-0378">Hydrolase</keyword>
<evidence type="ECO:0000256" key="8">
    <source>
        <dbReference type="ARBA" id="ARBA00022741"/>
    </source>
</evidence>
<gene>
    <name evidence="19" type="ORF">DEBURN_LOCUS1229</name>
</gene>
<dbReference type="Pfam" id="PF04548">
    <property type="entry name" value="AIG1"/>
    <property type="match status" value="1"/>
</dbReference>
<dbReference type="GO" id="GO:0015031">
    <property type="term" value="P:protein transport"/>
    <property type="evidence" value="ECO:0007669"/>
    <property type="project" value="UniProtKB-KW"/>
</dbReference>
<dbReference type="SUPFAM" id="SSF52540">
    <property type="entry name" value="P-loop containing nucleoside triphosphate hydrolases"/>
    <property type="match status" value="1"/>
</dbReference>
<dbReference type="InterPro" id="IPR027417">
    <property type="entry name" value="P-loop_NTPase"/>
</dbReference>
<keyword evidence="5" id="KW-0934">Plastid</keyword>
<dbReference type="SUPFAM" id="SSF51294">
    <property type="entry name" value="Hedgehog/intein (Hint) domain"/>
    <property type="match status" value="1"/>
</dbReference>
<keyword evidence="10" id="KW-1002">Plastid outer membrane</keyword>
<name>A0A9N8V1N7_9GLOM</name>
<accession>A0A9N8V1N7</accession>
<evidence type="ECO:0000256" key="7">
    <source>
        <dbReference type="ARBA" id="ARBA00022723"/>
    </source>
</evidence>
<evidence type="ECO:0000256" key="17">
    <source>
        <dbReference type="SAM" id="Coils"/>
    </source>
</evidence>
<comment type="cofactor">
    <cofactor evidence="1">
        <name>Mg(2+)</name>
        <dbReference type="ChEBI" id="CHEBI:18420"/>
    </cofactor>
</comment>
<dbReference type="GO" id="GO:0046872">
    <property type="term" value="F:metal ion binding"/>
    <property type="evidence" value="ECO:0007669"/>
    <property type="project" value="UniProtKB-KW"/>
</dbReference>
<dbReference type="PANTHER" id="PTHR10903">
    <property type="entry name" value="GTPASE, IMAP FAMILY MEMBER-RELATED"/>
    <property type="match status" value="1"/>
</dbReference>
<proteinExistence type="predicted"/>
<dbReference type="GO" id="GO:0016020">
    <property type="term" value="C:membrane"/>
    <property type="evidence" value="ECO:0007669"/>
    <property type="project" value="UniProtKB-SubCell"/>
</dbReference>
<keyword evidence="20" id="KW-1185">Reference proteome</keyword>
<evidence type="ECO:0000256" key="16">
    <source>
        <dbReference type="ARBA" id="ARBA00024013"/>
    </source>
</evidence>
<dbReference type="AlphaFoldDB" id="A0A9N8V1N7"/>
<evidence type="ECO:0000313" key="20">
    <source>
        <dbReference type="Proteomes" id="UP000789706"/>
    </source>
</evidence>
<dbReference type="PANTHER" id="PTHR10903:SF135">
    <property type="entry name" value="TRANSLOCASE OF CHLOROPLAST 120, CHLOROPLASTIC-RELATED"/>
    <property type="match status" value="1"/>
</dbReference>
<dbReference type="InterPro" id="IPR036844">
    <property type="entry name" value="Hint_dom_sf"/>
</dbReference>
<keyword evidence="8" id="KW-0547">Nucleotide-binding</keyword>
<dbReference type="InterPro" id="IPR045058">
    <property type="entry name" value="GIMA/IAN/Toc"/>
</dbReference>
<dbReference type="GO" id="GO:0016787">
    <property type="term" value="F:hydrolase activity"/>
    <property type="evidence" value="ECO:0007669"/>
    <property type="project" value="UniProtKB-KW"/>
</dbReference>